<dbReference type="InterPro" id="IPR028322">
    <property type="entry name" value="PNRC-like_rgn"/>
</dbReference>
<reference evidence="2 3" key="1">
    <citation type="journal article" date="2018" name="MBio">
        <title>Comparative Genomics Reveals the Core Gene Toolbox for the Fungus-Insect Symbiosis.</title>
        <authorList>
            <person name="Wang Y."/>
            <person name="Stata M."/>
            <person name="Wang W."/>
            <person name="Stajich J.E."/>
            <person name="White M.M."/>
            <person name="Moncalvo J.M."/>
        </authorList>
    </citation>
    <scope>NUCLEOTIDE SEQUENCE [LARGE SCALE GENOMIC DNA]</scope>
    <source>
        <strain evidence="2 3">SC-DP-2</strain>
    </source>
</reference>
<dbReference type="EMBL" id="MBFS01003341">
    <property type="protein sequence ID" value="PVU87213.1"/>
    <property type="molecule type" value="Genomic_DNA"/>
</dbReference>
<feature type="compositionally biased region" description="Low complexity" evidence="1">
    <location>
        <begin position="219"/>
        <end position="250"/>
    </location>
</feature>
<evidence type="ECO:0000256" key="1">
    <source>
        <dbReference type="SAM" id="MobiDB-lite"/>
    </source>
</evidence>
<evidence type="ECO:0000313" key="3">
    <source>
        <dbReference type="Proteomes" id="UP000245609"/>
    </source>
</evidence>
<organism evidence="2 3">
    <name type="scientific">Smittium megazygosporum</name>
    <dbReference type="NCBI Taxonomy" id="133381"/>
    <lineage>
        <taxon>Eukaryota</taxon>
        <taxon>Fungi</taxon>
        <taxon>Fungi incertae sedis</taxon>
        <taxon>Zoopagomycota</taxon>
        <taxon>Kickxellomycotina</taxon>
        <taxon>Harpellomycetes</taxon>
        <taxon>Harpellales</taxon>
        <taxon>Legeriomycetaceae</taxon>
        <taxon>Smittium</taxon>
    </lineage>
</organism>
<name>A0A2T9Y4H6_9FUNG</name>
<feature type="compositionally biased region" description="Basic residues" evidence="1">
    <location>
        <begin position="31"/>
        <end position="41"/>
    </location>
</feature>
<sequence length="313" mass="33510">MTIGTKQHLPPSKPFVRGPDPSQGVIDSRPRPKNQKHKKAFNQKPQALVKAPSFPHSKDIPVTSKQPIPGLLRNVNLSAVSRNEDSFQQKSRSNTNKPNNTTPKHRGNKPSSGSSKVPTSPSNKAVAAATSHKSSLSASAMAPSYKSAPNFNSAYATPTRSQPSSRVYPNTSSNIYKNSYNSEYSRKSNPNIPSLSVVPEKRNGSSSRSHYAGASFNNSSPDASSLPPPSFSNSRIDSRSSSSSTLSTNSPARNLTSIFEDISILDNKYPSSSSFSRSSNILATASSIVLSRAAFEVSASTQHPLSKSQAIFS</sequence>
<evidence type="ECO:0000313" key="2">
    <source>
        <dbReference type="EMBL" id="PVU87213.1"/>
    </source>
</evidence>
<comment type="caution">
    <text evidence="2">The sequence shown here is derived from an EMBL/GenBank/DDBJ whole genome shotgun (WGS) entry which is preliminary data.</text>
</comment>
<dbReference type="AlphaFoldDB" id="A0A2T9Y4H6"/>
<feature type="compositionally biased region" description="Low complexity" evidence="1">
    <location>
        <begin position="110"/>
        <end position="122"/>
    </location>
</feature>
<dbReference type="GO" id="GO:0016071">
    <property type="term" value="P:mRNA metabolic process"/>
    <property type="evidence" value="ECO:0007669"/>
    <property type="project" value="UniProtKB-ARBA"/>
</dbReference>
<dbReference type="Pfam" id="PF15365">
    <property type="entry name" value="PNRC"/>
    <property type="match status" value="1"/>
</dbReference>
<keyword evidence="3" id="KW-1185">Reference proteome</keyword>
<feature type="compositionally biased region" description="Polar residues" evidence="1">
    <location>
        <begin position="147"/>
        <end position="194"/>
    </location>
</feature>
<gene>
    <name evidence="2" type="ORF">BB560_006534</name>
</gene>
<accession>A0A2T9Y4H6</accession>
<feature type="region of interest" description="Disordered" evidence="1">
    <location>
        <begin position="1"/>
        <end position="250"/>
    </location>
</feature>
<dbReference type="Proteomes" id="UP000245609">
    <property type="component" value="Unassembled WGS sequence"/>
</dbReference>
<proteinExistence type="predicted"/>
<protein>
    <submittedName>
        <fullName evidence="2">Uncharacterized protein</fullName>
    </submittedName>
</protein>